<accession>A0ABT6XNR9</accession>
<organism evidence="1 2">
    <name type="scientific">Flavobacterium sedimenticola</name>
    <dbReference type="NCBI Taxonomy" id="3043286"/>
    <lineage>
        <taxon>Bacteria</taxon>
        <taxon>Pseudomonadati</taxon>
        <taxon>Bacteroidota</taxon>
        <taxon>Flavobacteriia</taxon>
        <taxon>Flavobacteriales</taxon>
        <taxon>Flavobacteriaceae</taxon>
        <taxon>Flavobacterium</taxon>
    </lineage>
</organism>
<protein>
    <recommendedName>
        <fullName evidence="3">Phage integrase SAM-like domain-containing protein</fullName>
    </recommendedName>
</protein>
<dbReference type="EMBL" id="JASGBP010000002">
    <property type="protein sequence ID" value="MDI9256735.1"/>
    <property type="molecule type" value="Genomic_DNA"/>
</dbReference>
<keyword evidence="2" id="KW-1185">Reference proteome</keyword>
<name>A0ABT6XNR9_9FLAO</name>
<dbReference type="RefSeq" id="WP_283238422.1">
    <property type="nucleotide sequence ID" value="NZ_JASGBP010000002.1"/>
</dbReference>
<dbReference type="Proteomes" id="UP001230035">
    <property type="component" value="Unassembled WGS sequence"/>
</dbReference>
<gene>
    <name evidence="1" type="ORF">QHT84_04840</name>
</gene>
<proteinExistence type="predicted"/>
<evidence type="ECO:0000313" key="1">
    <source>
        <dbReference type="EMBL" id="MDI9256735.1"/>
    </source>
</evidence>
<reference evidence="1 2" key="1">
    <citation type="submission" date="2023-05" db="EMBL/GenBank/DDBJ databases">
        <title>Flavobacterium sedimenti sp. nov., isolated from the sediment.</title>
        <authorList>
            <person name="Wu N."/>
        </authorList>
    </citation>
    <scope>NUCLEOTIDE SEQUENCE [LARGE SCALE GENOMIC DNA]</scope>
    <source>
        <strain evidence="1 2">YZ-48</strain>
    </source>
</reference>
<comment type="caution">
    <text evidence="1">The sequence shown here is derived from an EMBL/GenBank/DDBJ whole genome shotgun (WGS) entry which is preliminary data.</text>
</comment>
<sequence>MIDEAKSKKAAFAAADEAYQKEKQRTDHYMISGVVKKLFTAAVNGDIVSKERLVKVIHEFEAYYKTNPDSYAIYQQYRKLYDDYSWYLTKGGKALHYDLTVFRYFKTLKDSGKSYK</sequence>
<evidence type="ECO:0008006" key="3">
    <source>
        <dbReference type="Google" id="ProtNLM"/>
    </source>
</evidence>
<evidence type="ECO:0000313" key="2">
    <source>
        <dbReference type="Proteomes" id="UP001230035"/>
    </source>
</evidence>